<sequence>MTPDESFGTEAPPQPANLLDPFGIHWPRRRNEKFKTKIHVKTHIQSTACRLQPTLRVLIEDYQFRYSLSNIIGQSA</sequence>
<reference evidence="1 2" key="1">
    <citation type="journal article" date="2024" name="Plant Biotechnol. J.">
        <title>Genome and CRISPR/Cas9 system of a widespread forest tree (Populus alba) in the world.</title>
        <authorList>
            <person name="Liu Y.J."/>
            <person name="Jiang P.F."/>
            <person name="Han X.M."/>
            <person name="Li X.Y."/>
            <person name="Wang H.M."/>
            <person name="Wang Y.J."/>
            <person name="Wang X.X."/>
            <person name="Zeng Q.Y."/>
        </authorList>
    </citation>
    <scope>NUCLEOTIDE SEQUENCE [LARGE SCALE GENOMIC DNA]</scope>
    <source>
        <strain evidence="2">cv. PAL-ZL1</strain>
    </source>
</reference>
<protein>
    <submittedName>
        <fullName evidence="1">Uncharacterized protein</fullName>
    </submittedName>
</protein>
<proteinExistence type="predicted"/>
<evidence type="ECO:0000313" key="1">
    <source>
        <dbReference type="EMBL" id="KAL3573483.1"/>
    </source>
</evidence>
<comment type="caution">
    <text evidence="1">The sequence shown here is derived from an EMBL/GenBank/DDBJ whole genome shotgun (WGS) entry which is preliminary data.</text>
</comment>
<gene>
    <name evidence="1" type="ORF">D5086_024096</name>
</gene>
<evidence type="ECO:0000313" key="2">
    <source>
        <dbReference type="Proteomes" id="UP000309997"/>
    </source>
</evidence>
<name>A0ACC4B694_POPAL</name>
<accession>A0ACC4B694</accession>
<keyword evidence="2" id="KW-1185">Reference proteome</keyword>
<dbReference type="Proteomes" id="UP000309997">
    <property type="component" value="Unassembled WGS sequence"/>
</dbReference>
<dbReference type="EMBL" id="RCHU02000013">
    <property type="protein sequence ID" value="KAL3573483.1"/>
    <property type="molecule type" value="Genomic_DNA"/>
</dbReference>
<organism evidence="1 2">
    <name type="scientific">Populus alba</name>
    <name type="common">White poplar</name>
    <dbReference type="NCBI Taxonomy" id="43335"/>
    <lineage>
        <taxon>Eukaryota</taxon>
        <taxon>Viridiplantae</taxon>
        <taxon>Streptophyta</taxon>
        <taxon>Embryophyta</taxon>
        <taxon>Tracheophyta</taxon>
        <taxon>Spermatophyta</taxon>
        <taxon>Magnoliopsida</taxon>
        <taxon>eudicotyledons</taxon>
        <taxon>Gunneridae</taxon>
        <taxon>Pentapetalae</taxon>
        <taxon>rosids</taxon>
        <taxon>fabids</taxon>
        <taxon>Malpighiales</taxon>
        <taxon>Salicaceae</taxon>
        <taxon>Saliceae</taxon>
        <taxon>Populus</taxon>
    </lineage>
</organism>